<evidence type="ECO:0000256" key="1">
    <source>
        <dbReference type="ARBA" id="ARBA00004323"/>
    </source>
</evidence>
<evidence type="ECO:0000256" key="3">
    <source>
        <dbReference type="ARBA" id="ARBA00022692"/>
    </source>
</evidence>
<dbReference type="GO" id="GO:0008146">
    <property type="term" value="F:sulfotransferase activity"/>
    <property type="evidence" value="ECO:0007669"/>
    <property type="project" value="InterPro"/>
</dbReference>
<proteinExistence type="predicted"/>
<dbReference type="InterPro" id="IPR007734">
    <property type="entry name" value="Heparan_SO4_2-O-STrfase"/>
</dbReference>
<comment type="subcellular location">
    <subcellularLocation>
        <location evidence="1">Golgi apparatus membrane</location>
        <topology evidence="1">Single-pass type II membrane protein</topology>
    </subcellularLocation>
</comment>
<keyword evidence="6" id="KW-0333">Golgi apparatus</keyword>
<dbReference type="EMBL" id="BLLK01000076">
    <property type="protein sequence ID" value="GFH62045.1"/>
    <property type="molecule type" value="Genomic_DNA"/>
</dbReference>
<evidence type="ECO:0000256" key="4">
    <source>
        <dbReference type="ARBA" id="ARBA00022968"/>
    </source>
</evidence>
<evidence type="ECO:0000256" key="8">
    <source>
        <dbReference type="ARBA" id="ARBA00023180"/>
    </source>
</evidence>
<name>A0AAD3HFS5_9STRA</name>
<comment type="caution">
    <text evidence="9">The sequence shown here is derived from an EMBL/GenBank/DDBJ whole genome shotgun (WGS) entry which is preliminary data.</text>
</comment>
<reference evidence="9 10" key="1">
    <citation type="journal article" date="2021" name="Sci. Rep.">
        <title>The genome of the diatom Chaetoceros tenuissimus carries an ancient integrated fragment of an extant virus.</title>
        <authorList>
            <person name="Hongo Y."/>
            <person name="Kimura K."/>
            <person name="Takaki Y."/>
            <person name="Yoshida Y."/>
            <person name="Baba S."/>
            <person name="Kobayashi G."/>
            <person name="Nagasaki K."/>
            <person name="Hano T."/>
            <person name="Tomaru Y."/>
        </authorList>
    </citation>
    <scope>NUCLEOTIDE SEQUENCE [LARGE SCALE GENOMIC DNA]</scope>
    <source>
        <strain evidence="9 10">NIES-3715</strain>
    </source>
</reference>
<evidence type="ECO:0000256" key="6">
    <source>
        <dbReference type="ARBA" id="ARBA00023034"/>
    </source>
</evidence>
<protein>
    <recommendedName>
        <fullName evidence="11">Sulfotransferase</fullName>
    </recommendedName>
</protein>
<dbReference type="GO" id="GO:0000139">
    <property type="term" value="C:Golgi membrane"/>
    <property type="evidence" value="ECO:0007669"/>
    <property type="project" value="UniProtKB-SubCell"/>
</dbReference>
<keyword evidence="3" id="KW-0812">Transmembrane</keyword>
<dbReference type="PANTHER" id="PTHR12129:SF15">
    <property type="entry name" value="URONYL 2-SULFOTRANSFERASE"/>
    <property type="match status" value="1"/>
</dbReference>
<dbReference type="AlphaFoldDB" id="A0AAD3HFS5"/>
<accession>A0AAD3HFS5</accession>
<sequence length="242" mass="27770">MEALQKRNDFELVQGASLNGTGFMPKKERLFADIKSLDNNTIYENHANYIQGLEDLEWISVVRDPLALMNSHFYYAVDTRTRGKKAYKVLEERKKDKVCGCFNLEFDECIDTKFKHNCTINLPSQMSYFCEPRDPDCTLDSALRNVENYLLIGITEEMAIAMKMLEILSPWAFSGQGDVKGSVSKRGTQVFNPVTNTSLNGAISTRTRTQIKERAHTYNDEIQFYNAMKRMFWKKAVELGAI</sequence>
<keyword evidence="2" id="KW-0808">Transferase</keyword>
<evidence type="ECO:0000313" key="10">
    <source>
        <dbReference type="Proteomes" id="UP001054902"/>
    </source>
</evidence>
<evidence type="ECO:0000256" key="7">
    <source>
        <dbReference type="ARBA" id="ARBA00023136"/>
    </source>
</evidence>
<evidence type="ECO:0000256" key="5">
    <source>
        <dbReference type="ARBA" id="ARBA00022989"/>
    </source>
</evidence>
<dbReference type="PANTHER" id="PTHR12129">
    <property type="entry name" value="HEPARAN SULFATE 2-O-SULFOTRANSFERASE"/>
    <property type="match status" value="1"/>
</dbReference>
<dbReference type="Gene3D" id="3.40.50.300">
    <property type="entry name" value="P-loop containing nucleotide triphosphate hydrolases"/>
    <property type="match status" value="1"/>
</dbReference>
<gene>
    <name evidence="9" type="ORF">CTEN210_18521</name>
</gene>
<dbReference type="InterPro" id="IPR027417">
    <property type="entry name" value="P-loop_NTPase"/>
</dbReference>
<keyword evidence="5" id="KW-1133">Transmembrane helix</keyword>
<organism evidence="9 10">
    <name type="scientific">Chaetoceros tenuissimus</name>
    <dbReference type="NCBI Taxonomy" id="426638"/>
    <lineage>
        <taxon>Eukaryota</taxon>
        <taxon>Sar</taxon>
        <taxon>Stramenopiles</taxon>
        <taxon>Ochrophyta</taxon>
        <taxon>Bacillariophyta</taxon>
        <taxon>Coscinodiscophyceae</taxon>
        <taxon>Chaetocerotophycidae</taxon>
        <taxon>Chaetocerotales</taxon>
        <taxon>Chaetocerotaceae</taxon>
        <taxon>Chaetoceros</taxon>
    </lineage>
</organism>
<evidence type="ECO:0000256" key="2">
    <source>
        <dbReference type="ARBA" id="ARBA00022679"/>
    </source>
</evidence>
<keyword evidence="7" id="KW-0472">Membrane</keyword>
<keyword evidence="4" id="KW-0735">Signal-anchor</keyword>
<evidence type="ECO:0008006" key="11">
    <source>
        <dbReference type="Google" id="ProtNLM"/>
    </source>
</evidence>
<keyword evidence="10" id="KW-1185">Reference proteome</keyword>
<dbReference type="Proteomes" id="UP001054902">
    <property type="component" value="Unassembled WGS sequence"/>
</dbReference>
<keyword evidence="8" id="KW-0325">Glycoprotein</keyword>
<evidence type="ECO:0000313" key="9">
    <source>
        <dbReference type="EMBL" id="GFH62045.1"/>
    </source>
</evidence>